<dbReference type="GO" id="GO:0008408">
    <property type="term" value="F:3'-5' exonuclease activity"/>
    <property type="evidence" value="ECO:0007669"/>
    <property type="project" value="TreeGrafter"/>
</dbReference>
<dbReference type="AlphaFoldDB" id="A0A7W6KLV2"/>
<evidence type="ECO:0000256" key="2">
    <source>
        <dbReference type="ARBA" id="ARBA00022801"/>
    </source>
</evidence>
<dbReference type="GO" id="GO:0006259">
    <property type="term" value="P:DNA metabolic process"/>
    <property type="evidence" value="ECO:0007669"/>
    <property type="project" value="UniProtKB-ARBA"/>
</dbReference>
<evidence type="ECO:0000259" key="4">
    <source>
        <dbReference type="SMART" id="SM00479"/>
    </source>
</evidence>
<dbReference type="InterPro" id="IPR012337">
    <property type="entry name" value="RNaseH-like_sf"/>
</dbReference>
<accession>A0A7W6KLV2</accession>
<reference evidence="5 6" key="1">
    <citation type="submission" date="2020-08" db="EMBL/GenBank/DDBJ databases">
        <title>Genomic Encyclopedia of Type Strains, Phase IV (KMG-IV): sequencing the most valuable type-strain genomes for metagenomic binning, comparative biology and taxonomic classification.</title>
        <authorList>
            <person name="Goeker M."/>
        </authorList>
    </citation>
    <scope>NUCLEOTIDE SEQUENCE [LARGE SCALE GENOMIC DNA]</scope>
    <source>
        <strain evidence="5 6">DSM 28101</strain>
    </source>
</reference>
<evidence type="ECO:0000256" key="3">
    <source>
        <dbReference type="ARBA" id="ARBA00022839"/>
    </source>
</evidence>
<dbReference type="EMBL" id="JACIDZ010000013">
    <property type="protein sequence ID" value="MBB4123631.1"/>
    <property type="molecule type" value="Genomic_DNA"/>
</dbReference>
<dbReference type="Gene3D" id="3.30.420.10">
    <property type="entry name" value="Ribonuclease H-like superfamily/Ribonuclease H"/>
    <property type="match status" value="1"/>
</dbReference>
<comment type="caution">
    <text evidence="5">The sequence shown here is derived from an EMBL/GenBank/DDBJ whole genome shotgun (WGS) entry which is preliminary data.</text>
</comment>
<dbReference type="RefSeq" id="WP_183488904.1">
    <property type="nucleotide sequence ID" value="NZ_JACIDZ010000013.1"/>
</dbReference>
<dbReference type="Proteomes" id="UP000530571">
    <property type="component" value="Unassembled WGS sequence"/>
</dbReference>
<dbReference type="Pfam" id="PF00929">
    <property type="entry name" value="RNase_T"/>
    <property type="match status" value="1"/>
</dbReference>
<sequence length="194" mass="21348">MMWEKAWVVDVEGNGATPPEIVEIALMELVDLQPSGRTFHWLVKPEKPISAAVTRIHGLTDSDVENAPSIDDIAEDIVRWTDGTVIIGHNARVELDAIGRSIPEWKPTAAIDTLKLARALRPGLDSYSLENLGAAFDLTAEAARQTGLKHHSAQFDVALTALLFAFLLAPLDREGRDVRSREADILFKAQESFL</sequence>
<evidence type="ECO:0000313" key="6">
    <source>
        <dbReference type="Proteomes" id="UP000530571"/>
    </source>
</evidence>
<proteinExistence type="predicted"/>
<protein>
    <submittedName>
        <fullName evidence="5">DNA polymerase III epsilon subunit-like protein</fullName>
    </submittedName>
</protein>
<evidence type="ECO:0000256" key="1">
    <source>
        <dbReference type="ARBA" id="ARBA00022722"/>
    </source>
</evidence>
<keyword evidence="3" id="KW-0269">Exonuclease</keyword>
<dbReference type="InterPro" id="IPR036397">
    <property type="entry name" value="RNaseH_sf"/>
</dbReference>
<dbReference type="CDD" id="cd06127">
    <property type="entry name" value="DEDDh"/>
    <property type="match status" value="1"/>
</dbReference>
<organism evidence="5 6">
    <name type="scientific">Martelella radicis</name>
    <dbReference type="NCBI Taxonomy" id="1397476"/>
    <lineage>
        <taxon>Bacteria</taxon>
        <taxon>Pseudomonadati</taxon>
        <taxon>Pseudomonadota</taxon>
        <taxon>Alphaproteobacteria</taxon>
        <taxon>Hyphomicrobiales</taxon>
        <taxon>Aurantimonadaceae</taxon>
        <taxon>Martelella</taxon>
    </lineage>
</organism>
<dbReference type="SMART" id="SM00479">
    <property type="entry name" value="EXOIII"/>
    <property type="match status" value="1"/>
</dbReference>
<gene>
    <name evidence="5" type="ORF">GGR30_003579</name>
</gene>
<feature type="domain" description="Exonuclease" evidence="4">
    <location>
        <begin position="5"/>
        <end position="173"/>
    </location>
</feature>
<evidence type="ECO:0000313" key="5">
    <source>
        <dbReference type="EMBL" id="MBB4123631.1"/>
    </source>
</evidence>
<dbReference type="GO" id="GO:0003676">
    <property type="term" value="F:nucleic acid binding"/>
    <property type="evidence" value="ECO:0007669"/>
    <property type="project" value="InterPro"/>
</dbReference>
<dbReference type="PANTHER" id="PTHR30231">
    <property type="entry name" value="DNA POLYMERASE III SUBUNIT EPSILON"/>
    <property type="match status" value="1"/>
</dbReference>
<dbReference type="SUPFAM" id="SSF53098">
    <property type="entry name" value="Ribonuclease H-like"/>
    <property type="match status" value="1"/>
</dbReference>
<keyword evidence="1" id="KW-0540">Nuclease</keyword>
<dbReference type="PANTHER" id="PTHR30231:SF4">
    <property type="entry name" value="PROTEIN NEN2"/>
    <property type="match status" value="1"/>
</dbReference>
<keyword evidence="2" id="KW-0378">Hydrolase</keyword>
<name>A0A7W6KLV2_9HYPH</name>
<keyword evidence="6" id="KW-1185">Reference proteome</keyword>
<dbReference type="InterPro" id="IPR013520">
    <property type="entry name" value="Ribonucl_H"/>
</dbReference>